<dbReference type="AlphaFoldDB" id="A0A6B2L4L5"/>
<dbReference type="PANTHER" id="PTHR20963">
    <property type="entry name" value="MULTIPLE INOSITOL POLYPHOSPHATE PHOSPHATASE-RELATED"/>
    <property type="match status" value="1"/>
</dbReference>
<evidence type="ECO:0000256" key="2">
    <source>
        <dbReference type="ARBA" id="ARBA00008422"/>
    </source>
</evidence>
<dbReference type="PIRSF" id="PIRSF000894">
    <property type="entry name" value="Acid_phosphatase"/>
    <property type="match status" value="1"/>
</dbReference>
<dbReference type="EMBL" id="GIBP01002916">
    <property type="protein sequence ID" value="NDV31885.1"/>
    <property type="molecule type" value="Transcribed_RNA"/>
</dbReference>
<dbReference type="GO" id="GO:0003993">
    <property type="term" value="F:acid phosphatase activity"/>
    <property type="evidence" value="ECO:0007669"/>
    <property type="project" value="TreeGrafter"/>
</dbReference>
<comment type="catalytic activity">
    <reaction evidence="13">
        <text>1D-myo-inositol 1,2,4,5,6-pentakisphosphate + H2O = 1D-myo-inositol 1,2,5,6-tetrakisphosphate + phosphate</text>
        <dbReference type="Rhea" id="RHEA:77115"/>
        <dbReference type="ChEBI" id="CHEBI:15377"/>
        <dbReference type="ChEBI" id="CHEBI:43474"/>
        <dbReference type="ChEBI" id="CHEBI:57798"/>
        <dbReference type="ChEBI" id="CHEBI:195535"/>
        <dbReference type="EC" id="3.1.3.62"/>
    </reaction>
    <physiologicalReaction direction="left-to-right" evidence="13">
        <dbReference type="Rhea" id="RHEA:77116"/>
    </physiologicalReaction>
</comment>
<dbReference type="EC" id="3.1.3.80" evidence="3"/>
<keyword evidence="9" id="KW-0472">Membrane</keyword>
<evidence type="ECO:0000256" key="7">
    <source>
        <dbReference type="ARBA" id="ARBA00022729"/>
    </source>
</evidence>
<reference evidence="18" key="1">
    <citation type="journal article" date="2020" name="J. Eukaryot. Microbiol.">
        <title>De novo Sequencing, Assembly and Annotation of the Transcriptome for the Free-Living Testate Amoeba Arcella intermedia.</title>
        <authorList>
            <person name="Ribeiro G.M."/>
            <person name="Porfirio-Sousa A.L."/>
            <person name="Maurer-Alcala X.X."/>
            <person name="Katz L.A."/>
            <person name="Lahr D.J.G."/>
        </authorList>
    </citation>
    <scope>NUCLEOTIDE SEQUENCE</scope>
</reference>
<evidence type="ECO:0000256" key="14">
    <source>
        <dbReference type="ARBA" id="ARBA00043691"/>
    </source>
</evidence>
<feature type="disulfide bond" evidence="16">
    <location>
        <begin position="255"/>
        <end position="268"/>
    </location>
</feature>
<dbReference type="PANTHER" id="PTHR20963:SF8">
    <property type="entry name" value="MULTIPLE INOSITOL POLYPHOSPHATE PHOSPHATASE 1"/>
    <property type="match status" value="1"/>
</dbReference>
<dbReference type="GO" id="GO:0034417">
    <property type="term" value="F:bisphosphoglycerate 3-phosphatase activity"/>
    <property type="evidence" value="ECO:0007669"/>
    <property type="project" value="UniProtKB-EC"/>
</dbReference>
<dbReference type="CDD" id="cd07061">
    <property type="entry name" value="HP_HAP_like"/>
    <property type="match status" value="1"/>
</dbReference>
<evidence type="ECO:0000256" key="3">
    <source>
        <dbReference type="ARBA" id="ARBA00012976"/>
    </source>
</evidence>
<evidence type="ECO:0000256" key="10">
    <source>
        <dbReference type="ARBA" id="ARBA00023180"/>
    </source>
</evidence>
<keyword evidence="16" id="KW-1015">Disulfide bond</keyword>
<dbReference type="SUPFAM" id="SSF53254">
    <property type="entry name" value="Phosphoglycerate mutase-like"/>
    <property type="match status" value="1"/>
</dbReference>
<dbReference type="InterPro" id="IPR029033">
    <property type="entry name" value="His_PPase_superfam"/>
</dbReference>
<accession>A0A6B2L4L5</accession>
<proteinExistence type="inferred from homology"/>
<dbReference type="EC" id="3.1.3.62" evidence="4"/>
<evidence type="ECO:0000256" key="9">
    <source>
        <dbReference type="ARBA" id="ARBA00023136"/>
    </source>
</evidence>
<evidence type="ECO:0000256" key="16">
    <source>
        <dbReference type="PIRSR" id="PIRSR000894-2"/>
    </source>
</evidence>
<comment type="catalytic activity">
    <reaction evidence="15">
        <text>(2R)-2,3-bisphosphoglycerate + H2O = (2R)-2-phosphoglycerate + phosphate</text>
        <dbReference type="Rhea" id="RHEA:27381"/>
        <dbReference type="ChEBI" id="CHEBI:15377"/>
        <dbReference type="ChEBI" id="CHEBI:43474"/>
        <dbReference type="ChEBI" id="CHEBI:58248"/>
        <dbReference type="ChEBI" id="CHEBI:58289"/>
        <dbReference type="EC" id="3.1.3.80"/>
    </reaction>
    <physiologicalReaction direction="left-to-right" evidence="15">
        <dbReference type="Rhea" id="RHEA:27382"/>
    </physiologicalReaction>
</comment>
<evidence type="ECO:0000256" key="8">
    <source>
        <dbReference type="ARBA" id="ARBA00022801"/>
    </source>
</evidence>
<evidence type="ECO:0000256" key="12">
    <source>
        <dbReference type="ARBA" id="ARBA00043668"/>
    </source>
</evidence>
<evidence type="ECO:0000256" key="5">
    <source>
        <dbReference type="ARBA" id="ARBA00018097"/>
    </source>
</evidence>
<dbReference type="GO" id="GO:0005886">
    <property type="term" value="C:plasma membrane"/>
    <property type="evidence" value="ECO:0007669"/>
    <property type="project" value="UniProtKB-SubCell"/>
</dbReference>
<organism evidence="18">
    <name type="scientific">Arcella intermedia</name>
    <dbReference type="NCBI Taxonomy" id="1963864"/>
    <lineage>
        <taxon>Eukaryota</taxon>
        <taxon>Amoebozoa</taxon>
        <taxon>Tubulinea</taxon>
        <taxon>Elardia</taxon>
        <taxon>Arcellinida</taxon>
        <taxon>Sphaerothecina</taxon>
        <taxon>Arcellidae</taxon>
        <taxon>Arcella</taxon>
    </lineage>
</organism>
<evidence type="ECO:0000256" key="1">
    <source>
        <dbReference type="ARBA" id="ARBA00004236"/>
    </source>
</evidence>
<dbReference type="Gene3D" id="3.40.50.1240">
    <property type="entry name" value="Phosphoglycerate mutase-like"/>
    <property type="match status" value="1"/>
</dbReference>
<sequence length="433" mass="48729">MLVGVLLLVVGILGVCDGQEIRSMLNTKSPYPGGAGFRSSKDFDVDCINPKLIHYNLLARHGTRFPTTGDLNNFAKLQKKVKDILGQQIQNPNYNWIKSWVSPYNPNYQGLLSDVGEWEHYNISKRFLSHFGDFFTSPYTALSYPIQCTQVPRTSRSASSFTFGLWEGKGNIGPSSFEPVAITSESANQDLTLRFFDNCPLYQSEIASNSSAALDSSLYLKQYSPQILQKVSNVLQLPPFNNLTFSDVSVMYKICAFEVSSSIYNQFCSLFDHDDLSHFETSNDLSDYYIKGYGYPINYQISCPLLVDFWTSIQNAIKPGNIEKAKLRFAHAETVLPFASLLGLFKDDFTLKWDSPNLSQRKWRTSIVSPFAANIGVGLYDCSGTYKLQIFHNEIEQPFPGCGGTYYCPLSTVEKLWQNALQCDFIKLCSTVV</sequence>
<evidence type="ECO:0000313" key="18">
    <source>
        <dbReference type="EMBL" id="NDV31885.1"/>
    </source>
</evidence>
<evidence type="ECO:0000256" key="15">
    <source>
        <dbReference type="ARBA" id="ARBA00043832"/>
    </source>
</evidence>
<comment type="similarity">
    <text evidence="2">Belongs to the histidine acid phosphatase family. MINPP1 subfamily.</text>
</comment>
<dbReference type="GO" id="GO:0052745">
    <property type="term" value="F:inositol phosphate phosphatase activity"/>
    <property type="evidence" value="ECO:0007669"/>
    <property type="project" value="TreeGrafter"/>
</dbReference>
<protein>
    <recommendedName>
        <fullName evidence="5">Multiple inositol polyphosphate phosphatase 1</fullName>
        <ecNumber evidence="4">3.1.3.62</ecNumber>
        <ecNumber evidence="3">3.1.3.80</ecNumber>
    </recommendedName>
    <alternativeName>
        <fullName evidence="11">2,3-bisphosphoglycerate 3-phosphatase</fullName>
    </alternativeName>
</protein>
<dbReference type="Pfam" id="PF00328">
    <property type="entry name" value="His_Phos_2"/>
    <property type="match status" value="1"/>
</dbReference>
<comment type="subcellular location">
    <subcellularLocation>
        <location evidence="1">Cell membrane</location>
    </subcellularLocation>
</comment>
<comment type="catalytic activity">
    <reaction evidence="14">
        <text>1D-myo-inositol hexakisphosphate + H2O = 1D-myo-inositol 1,2,4,5,6-pentakisphosphate + phosphate</text>
        <dbReference type="Rhea" id="RHEA:16989"/>
        <dbReference type="ChEBI" id="CHEBI:15377"/>
        <dbReference type="ChEBI" id="CHEBI:43474"/>
        <dbReference type="ChEBI" id="CHEBI:57798"/>
        <dbReference type="ChEBI" id="CHEBI:58130"/>
        <dbReference type="EC" id="3.1.3.62"/>
    </reaction>
    <physiologicalReaction direction="left-to-right" evidence="14">
        <dbReference type="Rhea" id="RHEA:16990"/>
    </physiologicalReaction>
</comment>
<keyword evidence="8" id="KW-0378">Hydrolase</keyword>
<keyword evidence="6" id="KW-1003">Cell membrane</keyword>
<feature type="signal peptide" evidence="17">
    <location>
        <begin position="1"/>
        <end position="18"/>
    </location>
</feature>
<evidence type="ECO:0000256" key="4">
    <source>
        <dbReference type="ARBA" id="ARBA00013040"/>
    </source>
</evidence>
<name>A0A6B2L4L5_9EUKA</name>
<dbReference type="InterPro" id="IPR000560">
    <property type="entry name" value="His_Pase_clade-2"/>
</dbReference>
<dbReference type="InterPro" id="IPR016274">
    <property type="entry name" value="Histidine_acid_Pase_euk"/>
</dbReference>
<feature type="disulfide bond" evidence="16">
    <location>
        <begin position="402"/>
        <end position="408"/>
    </location>
</feature>
<evidence type="ECO:0000256" key="13">
    <source>
        <dbReference type="ARBA" id="ARBA00043671"/>
    </source>
</evidence>
<keyword evidence="7 17" id="KW-0732">Signal</keyword>
<evidence type="ECO:0000256" key="6">
    <source>
        <dbReference type="ARBA" id="ARBA00022475"/>
    </source>
</evidence>
<evidence type="ECO:0000256" key="11">
    <source>
        <dbReference type="ARBA" id="ARBA00031642"/>
    </source>
</evidence>
<keyword evidence="10" id="KW-0325">Glycoprotein</keyword>
<comment type="catalytic activity">
    <reaction evidence="12">
        <text>1D-myo-inositol 1,2,5,6-tetrakisphosphate + H2O = 1D-myo-inositol 1,2,6-trisphosphate + phosphate</text>
        <dbReference type="Rhea" id="RHEA:77119"/>
        <dbReference type="ChEBI" id="CHEBI:15377"/>
        <dbReference type="ChEBI" id="CHEBI:43474"/>
        <dbReference type="ChEBI" id="CHEBI:195535"/>
        <dbReference type="ChEBI" id="CHEBI:195537"/>
        <dbReference type="EC" id="3.1.3.62"/>
    </reaction>
    <physiologicalReaction direction="left-to-right" evidence="12">
        <dbReference type="Rhea" id="RHEA:77120"/>
    </physiologicalReaction>
</comment>
<feature type="chain" id="PRO_5025675494" description="Multiple inositol polyphosphate phosphatase 1" evidence="17">
    <location>
        <begin position="19"/>
        <end position="433"/>
    </location>
</feature>
<evidence type="ECO:0000256" key="17">
    <source>
        <dbReference type="SAM" id="SignalP"/>
    </source>
</evidence>